<dbReference type="PANTHER" id="PTHR10357:SF216">
    <property type="entry name" value="MALTOOLIGOSYL TREHALOSE SYNTHASE-RELATED"/>
    <property type="match status" value="1"/>
</dbReference>
<dbReference type="Gene3D" id="3.20.20.80">
    <property type="entry name" value="Glycosidases"/>
    <property type="match status" value="3"/>
</dbReference>
<evidence type="ECO:0000313" key="3">
    <source>
        <dbReference type="Proteomes" id="UP000217838"/>
    </source>
</evidence>
<dbReference type="Pfam" id="PF00128">
    <property type="entry name" value="Alpha-amylase"/>
    <property type="match status" value="1"/>
</dbReference>
<dbReference type="NCBIfam" id="TIGR02401">
    <property type="entry name" value="trehalose_TreY"/>
    <property type="match status" value="1"/>
</dbReference>
<dbReference type="EMBL" id="NVUU01000116">
    <property type="protein sequence ID" value="PCI92176.1"/>
    <property type="molecule type" value="Genomic_DNA"/>
</dbReference>
<dbReference type="GO" id="GO:0005992">
    <property type="term" value="P:trehalose biosynthetic process"/>
    <property type="evidence" value="ECO:0007669"/>
    <property type="project" value="TreeGrafter"/>
</dbReference>
<dbReference type="InterPro" id="IPR012767">
    <property type="entry name" value="Trehalose_TreY"/>
</dbReference>
<comment type="caution">
    <text evidence="2">The sequence shown here is derived from an EMBL/GenBank/DDBJ whole genome shotgun (WGS) entry which is preliminary data.</text>
</comment>
<reference evidence="3" key="1">
    <citation type="submission" date="2017-08" db="EMBL/GenBank/DDBJ databases">
        <title>A dynamic microbial community with high functional redundancy inhabits the cold, oxic subseafloor aquifer.</title>
        <authorList>
            <person name="Tully B.J."/>
            <person name="Wheat C.G."/>
            <person name="Glazer B.T."/>
            <person name="Huber J.A."/>
        </authorList>
    </citation>
    <scope>NUCLEOTIDE SEQUENCE [LARGE SCALE GENOMIC DNA]</scope>
</reference>
<name>A0A2A4YBG9_UNCAE</name>
<protein>
    <submittedName>
        <fullName evidence="2">Malto-oligosyltrehalose synthase</fullName>
    </submittedName>
</protein>
<dbReference type="Gene3D" id="1.10.10.470">
    <property type="entry name" value="Maltooligosyl trehalose synthase, domain 4"/>
    <property type="match status" value="1"/>
</dbReference>
<dbReference type="PANTHER" id="PTHR10357">
    <property type="entry name" value="ALPHA-AMYLASE FAMILY MEMBER"/>
    <property type="match status" value="1"/>
</dbReference>
<sequence>MTDANVADIILKECRKKRAFLNLYRFQLHKDFTFCDAKKRLSYLKDLGITTLYLSPIFQASKGSMHGYDVTSPKIFNKELGSLDDREAFFKSAEELGFSIVADIVANHMGAFTENPWWYDVLENGPYSIYADYFDINWQPYIKTLQGKVLVPILDSPSSKALEDGVIKLRVTKEGIYIDANLKELPINPNSLFLVMHPRIEALKEKISPELFTRVKSVILLCKNLVEREDKASKEKRAKELAKIKEELASLLKDDAIYLHMQESVVIVNEDSSLLLKILHKQHFFLEFWQYAPQNINYRRFFDINHLAALKMEHLHVFDDYHEFIFSLLKEGKIDGVRIDHPDGFFDPLTYFRRLQIGYIASKYGIKSSSINDELGSQKPLYIIIEKILEKVEKISEDWLVSGTVGYEYLNYLNGLFVKKEAKESFTKIYETFIEREIDEKELLTEEKRTFALLYMSSEMKALTHKLHLGVKAKRKDVAFSQEELESAIIALFSFFPKYRSYMRFEKSGDILLLSSEDKSAYVEAFEYSEQKYTELKECFTYLRELFFLQKEELLSFEKEFILRFQQLSPSIMAKGFEDTHLYNYVRLVSLNEVGGFPRDFGTIGLDFHKKMQDKLEKFPYGWITTSTHDTKRSTEMRMRINMLSEMPAIWKREAALWKDQNAHLKLSTDEGFFPDLNMEYFIYQTLVGFWPASVSLDKKEELIERVCDYAIKAARESKAITNWVSHHVNYENALAHFIKAILKEGTPFYKSLCEFISGLRIPSALSSISLLNLTIALPGVLDVYQGTELFDFSLVDPDNRRAVNYEKREELLKKISKVEDPKAFMKDCIEKGDFDALKMYVLHKGLIFRKEKEDLIFKGSYERLSLTSESHIAFYRVYEEEVMICISRRFFLSSEKVAVEAFPEELRKRKYQDIYTDEVIDMDNNFDPSSLLNTYPFTILTASSSS</sequence>
<proteinExistence type="predicted"/>
<dbReference type="Proteomes" id="UP000217838">
    <property type="component" value="Unassembled WGS sequence"/>
</dbReference>
<dbReference type="AlphaFoldDB" id="A0A2A4YBG9"/>
<gene>
    <name evidence="2" type="primary">treY</name>
    <name evidence="2" type="ORF">COB11_07845</name>
</gene>
<dbReference type="SUPFAM" id="SSF51445">
    <property type="entry name" value="(Trans)glycosidases"/>
    <property type="match status" value="1"/>
</dbReference>
<organism evidence="2 3">
    <name type="scientific">Aerophobetes bacterium</name>
    <dbReference type="NCBI Taxonomy" id="2030807"/>
    <lineage>
        <taxon>Bacteria</taxon>
        <taxon>Candidatus Aerophobota</taxon>
    </lineage>
</organism>
<evidence type="ECO:0000313" key="2">
    <source>
        <dbReference type="EMBL" id="PCI92176.1"/>
    </source>
</evidence>
<evidence type="ECO:0000259" key="1">
    <source>
        <dbReference type="SMART" id="SM00642"/>
    </source>
</evidence>
<dbReference type="GO" id="GO:0047470">
    <property type="term" value="F:(1,4)-alpha-D-glucan 1-alpha-D-glucosylmutase activity"/>
    <property type="evidence" value="ECO:0007669"/>
    <property type="project" value="TreeGrafter"/>
</dbReference>
<feature type="domain" description="Glycosyl hydrolase family 13 catalytic" evidence="1">
    <location>
        <begin position="20"/>
        <end position="691"/>
    </location>
</feature>
<dbReference type="SMART" id="SM00642">
    <property type="entry name" value="Aamy"/>
    <property type="match status" value="1"/>
</dbReference>
<dbReference type="InterPro" id="IPR006047">
    <property type="entry name" value="GH13_cat_dom"/>
</dbReference>
<dbReference type="InterPro" id="IPR017853">
    <property type="entry name" value="GH"/>
</dbReference>
<dbReference type="CDD" id="cd11336">
    <property type="entry name" value="AmyAc_MTSase"/>
    <property type="match status" value="1"/>
</dbReference>
<dbReference type="Gene3D" id="3.30.1590.10">
    <property type="entry name" value="Maltooligosyl trehalose synthase, domain 2"/>
    <property type="match status" value="1"/>
</dbReference>
<dbReference type="GO" id="GO:0030980">
    <property type="term" value="P:alpha-glucan catabolic process"/>
    <property type="evidence" value="ECO:0007669"/>
    <property type="project" value="TreeGrafter"/>
</dbReference>
<accession>A0A2A4YBG9</accession>
<dbReference type="InterPro" id="IPR013797">
    <property type="entry name" value="Maltooligo_trehalose_synth_4"/>
</dbReference>